<dbReference type="Proteomes" id="UP000291659">
    <property type="component" value="Unassembled WGS sequence"/>
</dbReference>
<dbReference type="RefSeq" id="WP_130762906.1">
    <property type="nucleotide sequence ID" value="NZ_SILL01000001.1"/>
</dbReference>
<organism evidence="2 3">
    <name type="scientific">Rhizobium ruizarguesonis</name>
    <dbReference type="NCBI Taxonomy" id="2081791"/>
    <lineage>
        <taxon>Bacteria</taxon>
        <taxon>Pseudomonadati</taxon>
        <taxon>Pseudomonadota</taxon>
        <taxon>Alphaproteobacteria</taxon>
        <taxon>Hyphomicrobiales</taxon>
        <taxon>Rhizobiaceae</taxon>
        <taxon>Rhizobium/Agrobacterium group</taxon>
        <taxon>Rhizobium</taxon>
    </lineage>
</organism>
<comment type="caution">
    <text evidence="2">The sequence shown here is derived from an EMBL/GenBank/DDBJ whole genome shotgun (WGS) entry which is preliminary data.</text>
</comment>
<reference evidence="2 3" key="1">
    <citation type="submission" date="2019-02" db="EMBL/GenBank/DDBJ databases">
        <title>The genomic architecture of introgression among sibling species of bacteria.</title>
        <authorList>
            <person name="Cavassim M.I.A."/>
            <person name="Moeskjaer S."/>
            <person name="Moslemi C."/>
            <person name="Fields B."/>
            <person name="Bachmann A."/>
            <person name="Vilhjalmsson B."/>
            <person name="Schierup M.H."/>
            <person name="Young J.P.W."/>
            <person name="Andersen S.U."/>
        </authorList>
    </citation>
    <scope>NUCLEOTIDE SEQUENCE [LARGE SCALE GENOMIC DNA]</scope>
    <source>
        <strain evidence="2 3">SM141A</strain>
    </source>
</reference>
<gene>
    <name evidence="2" type="ORF">ELH98_08820</name>
</gene>
<dbReference type="Gene3D" id="3.40.50.1460">
    <property type="match status" value="1"/>
</dbReference>
<protein>
    <submittedName>
        <fullName evidence="2">Caspase family protein</fullName>
    </submittedName>
</protein>
<evidence type="ECO:0000313" key="3">
    <source>
        <dbReference type="Proteomes" id="UP000291659"/>
    </source>
</evidence>
<feature type="domain" description="Peptidase C14 caspase" evidence="1">
    <location>
        <begin position="3"/>
        <end position="209"/>
    </location>
</feature>
<dbReference type="InterPro" id="IPR011600">
    <property type="entry name" value="Pept_C14_caspase"/>
</dbReference>
<dbReference type="EMBL" id="SIOX01000001">
    <property type="protein sequence ID" value="TAX81160.1"/>
    <property type="molecule type" value="Genomic_DNA"/>
</dbReference>
<accession>A0ABY1X7T0</accession>
<name>A0ABY1X7T0_9HYPH</name>
<dbReference type="InterPro" id="IPR029030">
    <property type="entry name" value="Caspase-like_dom_sf"/>
</dbReference>
<evidence type="ECO:0000259" key="1">
    <source>
        <dbReference type="Pfam" id="PF00656"/>
    </source>
</evidence>
<proteinExistence type="predicted"/>
<sequence length="331" mass="35949">MSKRALVVGIDDYSFAPLMGCVNDAASIASKLEANGDGSPNFGVKLLTSNMRNITRKVLKDEITELFSEEAMMVLFYFAGHGNIDPATNTGYIVSQDGDETAPGYILSDLLELANKAHPRIKSTVIILDSCHSGALGEVTGIGADGKFSAIGNGVTILTATHRNGAAEEKDEHGIFSELLLDGLNGGASDVCGRITPAALYTHVDQTLGDWAKRPMYKANVQTFVVLRQVQPKVPLEILRRLPQYFPDSTSMYALDPSCEPDRGQETTNLAGIPFNPDNERVYRELQICNRHGLVSPVSYPNMWDAAVHSTGCTLTATGAHYRRLAEMKRI</sequence>
<evidence type="ECO:0000313" key="2">
    <source>
        <dbReference type="EMBL" id="TAX81160.1"/>
    </source>
</evidence>
<dbReference type="SUPFAM" id="SSF52129">
    <property type="entry name" value="Caspase-like"/>
    <property type="match status" value="1"/>
</dbReference>
<dbReference type="Pfam" id="PF00656">
    <property type="entry name" value="Peptidase_C14"/>
    <property type="match status" value="1"/>
</dbReference>
<keyword evidence="3" id="KW-1185">Reference proteome</keyword>